<evidence type="ECO:0000313" key="10">
    <source>
        <dbReference type="Proteomes" id="UP001159042"/>
    </source>
</evidence>
<sequence length="754" mass="86103">MSVNEKLRNKLHNALKLSGFSVRREFCTLIIEKFLEEGVELKNENFDNIVKELCSSLESQCLSEQSIEREHIDRALEVCLHAGYDRHETIFSIINAFDFPKLVYNPDRKMYFMSTDKSKILSDADAKAKMFLERYSTILQRTKRCFADSERGQVKLQTVDYLLTLSYVTLERTMILGSLLQVSEGKYYLEDPTGIVQLDLTHARYHVGFFAENCFVLVNGYYEDKVLHVSSIVLPPGEEYKDSRIRFGNINYFGGLSTVPLRDSRRLKEHLSRNKCEMIMFFSDVWLDHPLANKFSKLSVKDFIKESPGGPRLQSLRLPRDLSLGGSKLPKKIYKPNVNVARNKDKPKEFVKKDREFKGKRNNDLHNTRKQKFVQSSGIFSDGMGDGHRLTEKRVVNHSRDIEKPVLKLNRTSDKTSSSLLPDKKADMELSDCLLKYEEDEDDDSKESDNSGPVNWNSLDLTKKPIKTELKEEAAVASSIFCDKNSREISNSNPTMTLWRLPSCLAIKNTVEKKLVNCTLTDLPEGKIGKVFEKLELLFDGLQMSPPIAFVFMGNFMSESQGCKMTDTLRKLLKKLADLIYKFPNIVNASQFVFVPGMIDPCTPHLVPRLPLPKCLTEDFSKTIPKAIFATNPCRLQYCTKEIVLFRADVVPKLLQGSLHKPARDEISGCAVRTVVSQGHLSPLSLNSLTVHWGFDYCLRLYPLPDLVVIGDKFEAYQEKYKECQVINPGPFCENGFQFKSYVPFTDSVDDCQL</sequence>
<evidence type="ECO:0000313" key="9">
    <source>
        <dbReference type="EMBL" id="KAJ8925893.1"/>
    </source>
</evidence>
<comment type="caution">
    <text evidence="9">The sequence shown here is derived from an EMBL/GenBank/DDBJ whole genome shotgun (WGS) entry which is preliminary data.</text>
</comment>
<dbReference type="GO" id="GO:0008622">
    <property type="term" value="C:epsilon DNA polymerase complex"/>
    <property type="evidence" value="ECO:0007669"/>
    <property type="project" value="InterPro"/>
</dbReference>
<dbReference type="AlphaFoldDB" id="A0AAV8WHQ5"/>
<evidence type="ECO:0000259" key="8">
    <source>
        <dbReference type="Pfam" id="PF12213"/>
    </source>
</evidence>
<evidence type="ECO:0000256" key="1">
    <source>
        <dbReference type="ARBA" id="ARBA00004123"/>
    </source>
</evidence>
<dbReference type="Pfam" id="PF12213">
    <property type="entry name" value="Dpoe2NT"/>
    <property type="match status" value="1"/>
</dbReference>
<protein>
    <recommendedName>
        <fullName evidence="6">DNA polymerase II subunit 2</fullName>
    </recommendedName>
</protein>
<dbReference type="InterPro" id="IPR024639">
    <property type="entry name" value="DNA_pol_e_bsu_N"/>
</dbReference>
<dbReference type="Pfam" id="PF04042">
    <property type="entry name" value="DNA_pol_E_B"/>
    <property type="match status" value="1"/>
</dbReference>
<keyword evidence="4" id="KW-0238">DNA-binding</keyword>
<feature type="domain" description="DNA polymerase alpha/delta/epsilon subunit B" evidence="7">
    <location>
        <begin position="530"/>
        <end position="717"/>
    </location>
</feature>
<dbReference type="InterPro" id="IPR007185">
    <property type="entry name" value="DNA_pol_a/d/e_bsu"/>
</dbReference>
<evidence type="ECO:0000259" key="7">
    <source>
        <dbReference type="Pfam" id="PF04042"/>
    </source>
</evidence>
<accession>A0AAV8WHQ5</accession>
<gene>
    <name evidence="9" type="ORF">NQ315_009745</name>
</gene>
<evidence type="ECO:0000256" key="3">
    <source>
        <dbReference type="ARBA" id="ARBA00022705"/>
    </source>
</evidence>
<organism evidence="9 10">
    <name type="scientific">Exocentrus adspersus</name>
    <dbReference type="NCBI Taxonomy" id="1586481"/>
    <lineage>
        <taxon>Eukaryota</taxon>
        <taxon>Metazoa</taxon>
        <taxon>Ecdysozoa</taxon>
        <taxon>Arthropoda</taxon>
        <taxon>Hexapoda</taxon>
        <taxon>Insecta</taxon>
        <taxon>Pterygota</taxon>
        <taxon>Neoptera</taxon>
        <taxon>Endopterygota</taxon>
        <taxon>Coleoptera</taxon>
        <taxon>Polyphaga</taxon>
        <taxon>Cucujiformia</taxon>
        <taxon>Chrysomeloidea</taxon>
        <taxon>Cerambycidae</taxon>
        <taxon>Lamiinae</taxon>
        <taxon>Acanthocinini</taxon>
        <taxon>Exocentrus</taxon>
    </lineage>
</organism>
<keyword evidence="5" id="KW-0539">Nucleus</keyword>
<name>A0AAV8WHQ5_9CUCU</name>
<dbReference type="GO" id="GO:0006261">
    <property type="term" value="P:DNA-templated DNA replication"/>
    <property type="evidence" value="ECO:0007669"/>
    <property type="project" value="InterPro"/>
</dbReference>
<evidence type="ECO:0000256" key="2">
    <source>
        <dbReference type="ARBA" id="ARBA00009560"/>
    </source>
</evidence>
<comment type="subcellular location">
    <subcellularLocation>
        <location evidence="1">Nucleus</location>
    </subcellularLocation>
</comment>
<comment type="similarity">
    <text evidence="2">Belongs to the DNA polymerase epsilon subunit B family.</text>
</comment>
<dbReference type="GO" id="GO:0003677">
    <property type="term" value="F:DNA binding"/>
    <property type="evidence" value="ECO:0007669"/>
    <property type="project" value="UniProtKB-KW"/>
</dbReference>
<dbReference type="EMBL" id="JANEYG010000001">
    <property type="protein sequence ID" value="KAJ8925893.1"/>
    <property type="molecule type" value="Genomic_DNA"/>
</dbReference>
<proteinExistence type="inferred from homology"/>
<feature type="domain" description="DNA polymerase epsilon subunit B N-terminal" evidence="8">
    <location>
        <begin position="5"/>
        <end position="79"/>
    </location>
</feature>
<evidence type="ECO:0000256" key="5">
    <source>
        <dbReference type="ARBA" id="ARBA00023242"/>
    </source>
</evidence>
<evidence type="ECO:0000256" key="6">
    <source>
        <dbReference type="ARBA" id="ARBA00032930"/>
    </source>
</evidence>
<dbReference type="PANTHER" id="PTHR12708:SF0">
    <property type="entry name" value="DNA POLYMERASE EPSILON SUBUNIT 2"/>
    <property type="match status" value="1"/>
</dbReference>
<dbReference type="Gene3D" id="1.10.8.60">
    <property type="match status" value="1"/>
</dbReference>
<keyword evidence="3" id="KW-0235">DNA replication</keyword>
<dbReference type="Proteomes" id="UP001159042">
    <property type="component" value="Unassembled WGS sequence"/>
</dbReference>
<dbReference type="PANTHER" id="PTHR12708">
    <property type="entry name" value="DNA POLYMERASE EPSILON SUBUNIT B"/>
    <property type="match status" value="1"/>
</dbReference>
<evidence type="ECO:0000256" key="4">
    <source>
        <dbReference type="ARBA" id="ARBA00023125"/>
    </source>
</evidence>
<dbReference type="InterPro" id="IPR016266">
    <property type="entry name" value="POLE2"/>
</dbReference>
<reference evidence="9 10" key="1">
    <citation type="journal article" date="2023" name="Insect Mol. Biol.">
        <title>Genome sequencing provides insights into the evolution of gene families encoding plant cell wall-degrading enzymes in longhorned beetles.</title>
        <authorList>
            <person name="Shin N.R."/>
            <person name="Okamura Y."/>
            <person name="Kirsch R."/>
            <person name="Pauchet Y."/>
        </authorList>
    </citation>
    <scope>NUCLEOTIDE SEQUENCE [LARGE SCALE GENOMIC DNA]</scope>
    <source>
        <strain evidence="9">EAD_L_NR</strain>
    </source>
</reference>
<dbReference type="GO" id="GO:0042276">
    <property type="term" value="P:error-prone translesion synthesis"/>
    <property type="evidence" value="ECO:0007669"/>
    <property type="project" value="TreeGrafter"/>
</dbReference>
<keyword evidence="10" id="KW-1185">Reference proteome</keyword>
<dbReference type="Gene3D" id="3.60.21.60">
    <property type="match status" value="1"/>
</dbReference>